<dbReference type="EMBL" id="JBIAFP010000037">
    <property type="protein sequence ID" value="MFE9230644.1"/>
    <property type="molecule type" value="Genomic_DNA"/>
</dbReference>
<evidence type="ECO:0000313" key="3">
    <source>
        <dbReference type="Proteomes" id="UP001601288"/>
    </source>
</evidence>
<evidence type="ECO:0000313" key="2">
    <source>
        <dbReference type="EMBL" id="MFE9230644.1"/>
    </source>
</evidence>
<keyword evidence="1" id="KW-0812">Transmembrane</keyword>
<reference evidence="2 3" key="1">
    <citation type="submission" date="2024-10" db="EMBL/GenBank/DDBJ databases">
        <title>The Natural Products Discovery Center: Release of the First 8490 Sequenced Strains for Exploring Actinobacteria Biosynthetic Diversity.</title>
        <authorList>
            <person name="Kalkreuter E."/>
            <person name="Kautsar S.A."/>
            <person name="Yang D."/>
            <person name="Bader C.D."/>
            <person name="Teijaro C.N."/>
            <person name="Fluegel L."/>
            <person name="Davis C.M."/>
            <person name="Simpson J.R."/>
            <person name="Lauterbach L."/>
            <person name="Steele A.D."/>
            <person name="Gui C."/>
            <person name="Meng S."/>
            <person name="Li G."/>
            <person name="Viehrig K."/>
            <person name="Ye F."/>
            <person name="Su P."/>
            <person name="Kiefer A.F."/>
            <person name="Nichols A."/>
            <person name="Cepeda A.J."/>
            <person name="Yan W."/>
            <person name="Fan B."/>
            <person name="Jiang Y."/>
            <person name="Adhikari A."/>
            <person name="Zheng C.-J."/>
            <person name="Schuster L."/>
            <person name="Cowan T.M."/>
            <person name="Smanski M.J."/>
            <person name="Chevrette M.G."/>
            <person name="De Carvalho L.P.S."/>
            <person name="Shen B."/>
        </authorList>
    </citation>
    <scope>NUCLEOTIDE SEQUENCE [LARGE SCALE GENOMIC DNA]</scope>
    <source>
        <strain evidence="2 3">NPDC007066</strain>
    </source>
</reference>
<name>A0ABW6LUE2_9ACTN</name>
<protein>
    <recommendedName>
        <fullName evidence="4">Integral membrane protein</fullName>
    </recommendedName>
</protein>
<feature type="transmembrane region" description="Helical" evidence="1">
    <location>
        <begin position="71"/>
        <end position="89"/>
    </location>
</feature>
<evidence type="ECO:0008006" key="4">
    <source>
        <dbReference type="Google" id="ProtNLM"/>
    </source>
</evidence>
<feature type="transmembrane region" description="Helical" evidence="1">
    <location>
        <begin position="180"/>
        <end position="198"/>
    </location>
</feature>
<proteinExistence type="predicted"/>
<sequence length="209" mass="21846">MTASLMTTSIRIALVTAAPLALAAVGLVHPHGLSRSTAADWTDLYILLLPLFPLLTIGLLVPLWHRPRPGIEGVATVAAWAGAFVYAAFYTGLDAIAGIAAGTAVEHAAAGADTGPLKRPLYEVGESLGHVGAYALICTVVAATAALWPRHGARVLPGTAVLLVAGWSFVDSHVFWPRGVWTMCLFALGFALLAWATGPHRRPRARTAG</sequence>
<feature type="transmembrane region" description="Helical" evidence="1">
    <location>
        <begin position="155"/>
        <end position="174"/>
    </location>
</feature>
<organism evidence="2 3">
    <name type="scientific">Streptomyces massasporeus</name>
    <dbReference type="NCBI Taxonomy" id="67324"/>
    <lineage>
        <taxon>Bacteria</taxon>
        <taxon>Bacillati</taxon>
        <taxon>Actinomycetota</taxon>
        <taxon>Actinomycetes</taxon>
        <taxon>Kitasatosporales</taxon>
        <taxon>Streptomycetaceae</taxon>
        <taxon>Streptomyces</taxon>
    </lineage>
</organism>
<comment type="caution">
    <text evidence="2">The sequence shown here is derived from an EMBL/GenBank/DDBJ whole genome shotgun (WGS) entry which is preliminary data.</text>
</comment>
<feature type="transmembrane region" description="Helical" evidence="1">
    <location>
        <begin position="127"/>
        <end position="148"/>
    </location>
</feature>
<keyword evidence="3" id="KW-1185">Reference proteome</keyword>
<feature type="transmembrane region" description="Helical" evidence="1">
    <location>
        <begin position="44"/>
        <end position="64"/>
    </location>
</feature>
<gene>
    <name evidence="2" type="ORF">ACFYM3_39920</name>
</gene>
<keyword evidence="1" id="KW-0472">Membrane</keyword>
<dbReference type="Proteomes" id="UP001601288">
    <property type="component" value="Unassembled WGS sequence"/>
</dbReference>
<keyword evidence="1" id="KW-1133">Transmembrane helix</keyword>
<accession>A0ABW6LUE2</accession>
<dbReference type="RefSeq" id="WP_358290913.1">
    <property type="nucleotide sequence ID" value="NZ_JBEYGJ010000045.1"/>
</dbReference>
<evidence type="ECO:0000256" key="1">
    <source>
        <dbReference type="SAM" id="Phobius"/>
    </source>
</evidence>